<comment type="caution">
    <text evidence="1">The sequence shown here is derived from an EMBL/GenBank/DDBJ whole genome shotgun (WGS) entry which is preliminary data.</text>
</comment>
<dbReference type="AlphaFoldDB" id="A0A6P0CBD4"/>
<accession>A0A6P0CBD4</accession>
<keyword evidence="2" id="KW-1185">Reference proteome</keyword>
<sequence length="230" mass="25239">MAQIPDSAILDLWDNGACEHPLDRALGLIALVESELSREELAALPIAERDRRLFDVTEAVFGSQLALSATCTLCGAESELTFSVSDIKELGSPNTERRVLRHDGRDYPYRMPNSRDLANALRAPDPQQALILSVLDRTEADDALIAACDAALEAQSGLEALSLGFDCAECGAAEDAPFDILDYLWTRIAAEARRLMWDIHLLARSYGWTSREILSLSPLRRAEHVAMVSA</sequence>
<gene>
    <name evidence="1" type="ORF">GV827_14070</name>
</gene>
<dbReference type="RefSeq" id="WP_164354450.1">
    <property type="nucleotide sequence ID" value="NZ_JAABNT010000008.1"/>
</dbReference>
<reference evidence="1 2" key="1">
    <citation type="submission" date="2020-01" db="EMBL/GenBank/DDBJ databases">
        <title>Sulfitobacter sediminilitoris sp. nov., isolated from a tidal flat.</title>
        <authorList>
            <person name="Park S."/>
            <person name="Yoon J.-H."/>
        </authorList>
    </citation>
    <scope>NUCLEOTIDE SEQUENCE [LARGE SCALE GENOMIC DNA]</scope>
    <source>
        <strain evidence="1 2">JBTF-M27</strain>
    </source>
</reference>
<dbReference type="Proteomes" id="UP000468591">
    <property type="component" value="Unassembled WGS sequence"/>
</dbReference>
<name>A0A6P0CBD4_9RHOB</name>
<evidence type="ECO:0008006" key="3">
    <source>
        <dbReference type="Google" id="ProtNLM"/>
    </source>
</evidence>
<dbReference type="EMBL" id="JAABNT010000008">
    <property type="protein sequence ID" value="NEK23529.1"/>
    <property type="molecule type" value="Genomic_DNA"/>
</dbReference>
<protein>
    <recommendedName>
        <fullName evidence="3">Phage baseplate protein</fullName>
    </recommendedName>
</protein>
<proteinExistence type="predicted"/>
<evidence type="ECO:0000313" key="2">
    <source>
        <dbReference type="Proteomes" id="UP000468591"/>
    </source>
</evidence>
<organism evidence="1 2">
    <name type="scientific">Sulfitobacter sediminilitoris</name>
    <dbReference type="NCBI Taxonomy" id="2698830"/>
    <lineage>
        <taxon>Bacteria</taxon>
        <taxon>Pseudomonadati</taxon>
        <taxon>Pseudomonadota</taxon>
        <taxon>Alphaproteobacteria</taxon>
        <taxon>Rhodobacterales</taxon>
        <taxon>Roseobacteraceae</taxon>
        <taxon>Sulfitobacter</taxon>
    </lineage>
</organism>
<evidence type="ECO:0000313" key="1">
    <source>
        <dbReference type="EMBL" id="NEK23529.1"/>
    </source>
</evidence>